<evidence type="ECO:0000313" key="1">
    <source>
        <dbReference type="EMBL" id="GAA5503281.1"/>
    </source>
</evidence>
<dbReference type="EMBL" id="BAABRN010000044">
    <property type="protein sequence ID" value="GAA5503281.1"/>
    <property type="molecule type" value="Genomic_DNA"/>
</dbReference>
<keyword evidence="2" id="KW-1185">Reference proteome</keyword>
<name>A0ABP9VDG6_9DEIO</name>
<dbReference type="RefSeq" id="WP_353543253.1">
    <property type="nucleotide sequence ID" value="NZ_BAABRN010000044.1"/>
</dbReference>
<sequence length="229" mass="26124">MKLTDRKLECMEEVALAGALSTRRLDREYGPGWRVLVDAGMLRVTHTQGYGAVAVVTKKQREAYRYNGMLDTYPYISGPTSAANRALQNDLRAHLEEQGYRWAENTLKVSGLRDQSTNLIVSQTFRVPSKLAERLGDVSPRLPQSEPWQGPILASRGYPRLYATVGATGAQVARWYRYEHYHIDTWRHPMMVGLVRETPDVRAAVRRIEAAWRRAEVNERPRIMLIISA</sequence>
<comment type="caution">
    <text evidence="1">The sequence shown here is derived from an EMBL/GenBank/DDBJ whole genome shotgun (WGS) entry which is preliminary data.</text>
</comment>
<dbReference type="Proteomes" id="UP001458946">
    <property type="component" value="Unassembled WGS sequence"/>
</dbReference>
<protein>
    <submittedName>
        <fullName evidence="1">Uncharacterized protein</fullName>
    </submittedName>
</protein>
<accession>A0ABP9VDG6</accession>
<evidence type="ECO:0000313" key="2">
    <source>
        <dbReference type="Proteomes" id="UP001458946"/>
    </source>
</evidence>
<gene>
    <name evidence="1" type="ORF">Dxin01_03036</name>
</gene>
<organism evidence="1 2">
    <name type="scientific">Deinococcus xinjiangensis</name>
    <dbReference type="NCBI Taxonomy" id="457454"/>
    <lineage>
        <taxon>Bacteria</taxon>
        <taxon>Thermotogati</taxon>
        <taxon>Deinococcota</taxon>
        <taxon>Deinococci</taxon>
        <taxon>Deinococcales</taxon>
        <taxon>Deinococcaceae</taxon>
        <taxon>Deinococcus</taxon>
    </lineage>
</organism>
<proteinExistence type="predicted"/>
<reference evidence="1 2" key="1">
    <citation type="submission" date="2024-02" db="EMBL/GenBank/DDBJ databases">
        <title>Deinococcus xinjiangensis NBRC 107630.</title>
        <authorList>
            <person name="Ichikawa N."/>
            <person name="Katano-Makiyama Y."/>
            <person name="Hidaka K."/>
        </authorList>
    </citation>
    <scope>NUCLEOTIDE SEQUENCE [LARGE SCALE GENOMIC DNA]</scope>
    <source>
        <strain evidence="1 2">NBRC 107630</strain>
    </source>
</reference>